<dbReference type="Gene3D" id="3.40.190.290">
    <property type="match status" value="1"/>
</dbReference>
<evidence type="ECO:0000256" key="3">
    <source>
        <dbReference type="ARBA" id="ARBA00023125"/>
    </source>
</evidence>
<proteinExistence type="inferred from homology"/>
<evidence type="ECO:0000259" key="5">
    <source>
        <dbReference type="PROSITE" id="PS50931"/>
    </source>
</evidence>
<evidence type="ECO:0000313" key="6">
    <source>
        <dbReference type="EMBL" id="MFD2762378.1"/>
    </source>
</evidence>
<protein>
    <submittedName>
        <fullName evidence="6">LysR family transcriptional regulator</fullName>
    </submittedName>
</protein>
<comment type="similarity">
    <text evidence="1">Belongs to the LysR transcriptional regulatory family.</text>
</comment>
<dbReference type="PROSITE" id="PS50931">
    <property type="entry name" value="HTH_LYSR"/>
    <property type="match status" value="1"/>
</dbReference>
<dbReference type="Gene3D" id="1.10.10.10">
    <property type="entry name" value="Winged helix-like DNA-binding domain superfamily/Winged helix DNA-binding domain"/>
    <property type="match status" value="1"/>
</dbReference>
<comment type="caution">
    <text evidence="6">The sequence shown here is derived from an EMBL/GenBank/DDBJ whole genome shotgun (WGS) entry which is preliminary data.</text>
</comment>
<keyword evidence="7" id="KW-1185">Reference proteome</keyword>
<evidence type="ECO:0000256" key="1">
    <source>
        <dbReference type="ARBA" id="ARBA00009437"/>
    </source>
</evidence>
<dbReference type="SUPFAM" id="SSF46785">
    <property type="entry name" value="Winged helix' DNA-binding domain"/>
    <property type="match status" value="1"/>
</dbReference>
<evidence type="ECO:0000256" key="4">
    <source>
        <dbReference type="ARBA" id="ARBA00023163"/>
    </source>
</evidence>
<name>A0ABW5V9J1_9BACI</name>
<sequence>MDIKHLHYFLEVSHTESFTQAAENLYITQSALSRVIKTLEDDLGVPLFHRSKRKVTLTEAGTVLQKHALTIKQQMTELEKEMDQLRTLKTGHIRIGLPTVVNSFFFSQLIADFHQDYPGVTFNLEENGSKVIEEKVWNGMLDCGVVVLNDHPTVDYYTFIEDQLHLVVSSEHPLSLKSQVQLKDVKEESFIMFNQDFESRNIIIQACKRQGFEPKIVSETSQIDFLEEMVATNLGITLLPETTSRNFTKDISVIPVTHPRLDWNLAFIWKKDANLSLISKQQFISFTKNKLIQHKQT</sequence>
<dbReference type="SUPFAM" id="SSF53850">
    <property type="entry name" value="Periplasmic binding protein-like II"/>
    <property type="match status" value="1"/>
</dbReference>
<dbReference type="PANTHER" id="PTHR30419:SF8">
    <property type="entry name" value="NITROGEN ASSIMILATION TRANSCRIPTIONAL ACTIVATOR-RELATED"/>
    <property type="match status" value="1"/>
</dbReference>
<dbReference type="RefSeq" id="WP_382395822.1">
    <property type="nucleotide sequence ID" value="NZ_JBHUNA010000041.1"/>
</dbReference>
<dbReference type="PANTHER" id="PTHR30419">
    <property type="entry name" value="HTH-TYPE TRANSCRIPTIONAL REGULATOR YBHD"/>
    <property type="match status" value="1"/>
</dbReference>
<feature type="domain" description="HTH lysR-type" evidence="5">
    <location>
        <begin position="1"/>
        <end position="58"/>
    </location>
</feature>
<evidence type="ECO:0000313" key="7">
    <source>
        <dbReference type="Proteomes" id="UP001597502"/>
    </source>
</evidence>
<gene>
    <name evidence="6" type="ORF">ACFSUO_15575</name>
</gene>
<keyword evidence="3" id="KW-0238">DNA-binding</keyword>
<evidence type="ECO:0000256" key="2">
    <source>
        <dbReference type="ARBA" id="ARBA00023015"/>
    </source>
</evidence>
<dbReference type="CDD" id="cd08438">
    <property type="entry name" value="PBP2_CidR"/>
    <property type="match status" value="1"/>
</dbReference>
<dbReference type="InterPro" id="IPR005119">
    <property type="entry name" value="LysR_subst-bd"/>
</dbReference>
<dbReference type="Proteomes" id="UP001597502">
    <property type="component" value="Unassembled WGS sequence"/>
</dbReference>
<dbReference type="InterPro" id="IPR050950">
    <property type="entry name" value="HTH-type_LysR_regulators"/>
</dbReference>
<dbReference type="Pfam" id="PF00126">
    <property type="entry name" value="HTH_1"/>
    <property type="match status" value="1"/>
</dbReference>
<dbReference type="InterPro" id="IPR000847">
    <property type="entry name" value="LysR_HTH_N"/>
</dbReference>
<dbReference type="PRINTS" id="PR00039">
    <property type="entry name" value="HTHLYSR"/>
</dbReference>
<reference evidence="7" key="1">
    <citation type="journal article" date="2019" name="Int. J. Syst. Evol. Microbiol.">
        <title>The Global Catalogue of Microorganisms (GCM) 10K type strain sequencing project: providing services to taxonomists for standard genome sequencing and annotation.</title>
        <authorList>
            <consortium name="The Broad Institute Genomics Platform"/>
            <consortium name="The Broad Institute Genome Sequencing Center for Infectious Disease"/>
            <person name="Wu L."/>
            <person name="Ma J."/>
        </authorList>
    </citation>
    <scope>NUCLEOTIDE SEQUENCE [LARGE SCALE GENOMIC DNA]</scope>
    <source>
        <strain evidence="7">TISTR 1535</strain>
    </source>
</reference>
<accession>A0ABW5V9J1</accession>
<keyword evidence="2" id="KW-0805">Transcription regulation</keyword>
<dbReference type="Pfam" id="PF03466">
    <property type="entry name" value="LysR_substrate"/>
    <property type="match status" value="1"/>
</dbReference>
<organism evidence="6 7">
    <name type="scientific">Lentibacillus juripiscarius</name>
    <dbReference type="NCBI Taxonomy" id="257446"/>
    <lineage>
        <taxon>Bacteria</taxon>
        <taxon>Bacillati</taxon>
        <taxon>Bacillota</taxon>
        <taxon>Bacilli</taxon>
        <taxon>Bacillales</taxon>
        <taxon>Bacillaceae</taxon>
        <taxon>Lentibacillus</taxon>
    </lineage>
</organism>
<keyword evidence="4" id="KW-0804">Transcription</keyword>
<dbReference type="InterPro" id="IPR036388">
    <property type="entry name" value="WH-like_DNA-bd_sf"/>
</dbReference>
<dbReference type="InterPro" id="IPR036390">
    <property type="entry name" value="WH_DNA-bd_sf"/>
</dbReference>
<dbReference type="EMBL" id="JBHUNA010000041">
    <property type="protein sequence ID" value="MFD2762378.1"/>
    <property type="molecule type" value="Genomic_DNA"/>
</dbReference>